<gene>
    <name evidence="2" type="ORF">GMARGA_LOCUS33549</name>
</gene>
<name>A0ABN7WPH7_GIGMA</name>
<keyword evidence="3" id="KW-1185">Reference proteome</keyword>
<evidence type="ECO:0000313" key="3">
    <source>
        <dbReference type="Proteomes" id="UP000789901"/>
    </source>
</evidence>
<sequence length="69" mass="8113">MEKTIREPGNRPEIKEVYESIFSNENITYDISNHKSIRQEEIISGEKWKDSSQNYISDTDIGQTTFNEK</sequence>
<feature type="non-terminal residue" evidence="2">
    <location>
        <position position="69"/>
    </location>
</feature>
<protein>
    <submittedName>
        <fullName evidence="2">37646_t:CDS:1</fullName>
    </submittedName>
</protein>
<feature type="compositionally biased region" description="Polar residues" evidence="1">
    <location>
        <begin position="51"/>
        <end position="69"/>
    </location>
</feature>
<reference evidence="2 3" key="1">
    <citation type="submission" date="2021-06" db="EMBL/GenBank/DDBJ databases">
        <authorList>
            <person name="Kallberg Y."/>
            <person name="Tangrot J."/>
            <person name="Rosling A."/>
        </authorList>
    </citation>
    <scope>NUCLEOTIDE SEQUENCE [LARGE SCALE GENOMIC DNA]</scope>
    <source>
        <strain evidence="2 3">120-4 pot B 10/14</strain>
    </source>
</reference>
<dbReference type="EMBL" id="CAJVQB010056128">
    <property type="protein sequence ID" value="CAG8837551.1"/>
    <property type="molecule type" value="Genomic_DNA"/>
</dbReference>
<comment type="caution">
    <text evidence="2">The sequence shown here is derived from an EMBL/GenBank/DDBJ whole genome shotgun (WGS) entry which is preliminary data.</text>
</comment>
<accession>A0ABN7WPH7</accession>
<proteinExistence type="predicted"/>
<feature type="region of interest" description="Disordered" evidence="1">
    <location>
        <begin position="46"/>
        <end position="69"/>
    </location>
</feature>
<dbReference type="Proteomes" id="UP000789901">
    <property type="component" value="Unassembled WGS sequence"/>
</dbReference>
<evidence type="ECO:0000313" key="2">
    <source>
        <dbReference type="EMBL" id="CAG8837551.1"/>
    </source>
</evidence>
<evidence type="ECO:0000256" key="1">
    <source>
        <dbReference type="SAM" id="MobiDB-lite"/>
    </source>
</evidence>
<organism evidence="2 3">
    <name type="scientific">Gigaspora margarita</name>
    <dbReference type="NCBI Taxonomy" id="4874"/>
    <lineage>
        <taxon>Eukaryota</taxon>
        <taxon>Fungi</taxon>
        <taxon>Fungi incertae sedis</taxon>
        <taxon>Mucoromycota</taxon>
        <taxon>Glomeromycotina</taxon>
        <taxon>Glomeromycetes</taxon>
        <taxon>Diversisporales</taxon>
        <taxon>Gigasporaceae</taxon>
        <taxon>Gigaspora</taxon>
    </lineage>
</organism>